<dbReference type="Proteomes" id="UP000014977">
    <property type="component" value="Unassembled WGS sequence"/>
</dbReference>
<proteinExistence type="predicted"/>
<evidence type="ECO:0000259" key="4">
    <source>
        <dbReference type="PROSITE" id="PS51084"/>
    </source>
</evidence>
<dbReference type="InterPro" id="IPR036265">
    <property type="entry name" value="HIT-like_sf"/>
</dbReference>
<dbReference type="EMBL" id="ATHJ01000119">
    <property type="protein sequence ID" value="EPR34203.1"/>
    <property type="molecule type" value="Genomic_DNA"/>
</dbReference>
<evidence type="ECO:0000256" key="3">
    <source>
        <dbReference type="PROSITE-ProRule" id="PRU00464"/>
    </source>
</evidence>
<dbReference type="AlphaFoldDB" id="S7UPH1"/>
<comment type="caution">
    <text evidence="5">The sequence shown here is derived from an EMBL/GenBank/DDBJ whole genome shotgun (WGS) entry which is preliminary data.</text>
</comment>
<dbReference type="InterPro" id="IPR011146">
    <property type="entry name" value="HIT-like"/>
</dbReference>
<dbReference type="PRINTS" id="PR00332">
    <property type="entry name" value="HISTRIAD"/>
</dbReference>
<name>S7UPH1_DESML</name>
<gene>
    <name evidence="5" type="ORF">dsmv_3415</name>
</gene>
<dbReference type="OrthoDB" id="9784774at2"/>
<dbReference type="RefSeq" id="WP_020878548.1">
    <property type="nucleotide sequence ID" value="NZ_ATHJ01000119.1"/>
</dbReference>
<dbReference type="PANTHER" id="PTHR46648:SF1">
    <property type="entry name" value="ADENOSINE 5'-MONOPHOSPHORAMIDASE HNT1"/>
    <property type="match status" value="1"/>
</dbReference>
<dbReference type="PROSITE" id="PS51084">
    <property type="entry name" value="HIT_2"/>
    <property type="match status" value="1"/>
</dbReference>
<dbReference type="InterPro" id="IPR039384">
    <property type="entry name" value="HINT"/>
</dbReference>
<dbReference type="Pfam" id="PF01230">
    <property type="entry name" value="HIT"/>
    <property type="match status" value="1"/>
</dbReference>
<dbReference type="GO" id="GO:0009117">
    <property type="term" value="P:nucleotide metabolic process"/>
    <property type="evidence" value="ECO:0007669"/>
    <property type="project" value="TreeGrafter"/>
</dbReference>
<protein>
    <submittedName>
        <fullName evidence="5">Histidine triad (HIT) protein</fullName>
    </submittedName>
</protein>
<organism evidence="5 6">
    <name type="scientific">Desulfococcus multivorans DSM 2059</name>
    <dbReference type="NCBI Taxonomy" id="1121405"/>
    <lineage>
        <taxon>Bacteria</taxon>
        <taxon>Pseudomonadati</taxon>
        <taxon>Thermodesulfobacteriota</taxon>
        <taxon>Desulfobacteria</taxon>
        <taxon>Desulfobacterales</taxon>
        <taxon>Desulfococcaceae</taxon>
        <taxon>Desulfococcus</taxon>
    </lineage>
</organism>
<sequence>MEDCIFCRIIRGEIPSIKVYEDESVFAFMDINPISTGHTLVIPKAHAGNIWEIASEDLSALHIASKTIAHALKRALDPDGIACLQLNGEAVGQVVMHYHFHLVPRIKGAPPLPVTQWELKSGNMDEIKSVAQRITAALQ</sequence>
<feature type="domain" description="HIT" evidence="4">
    <location>
        <begin position="5"/>
        <end position="112"/>
    </location>
</feature>
<evidence type="ECO:0000256" key="2">
    <source>
        <dbReference type="PIRSR" id="PIRSR601310-3"/>
    </source>
</evidence>
<dbReference type="InterPro" id="IPR001310">
    <property type="entry name" value="Histidine_triad_HIT"/>
</dbReference>
<accession>S7UPH1</accession>
<dbReference type="STRING" id="897.B2D07_13915"/>
<dbReference type="SUPFAM" id="SSF54197">
    <property type="entry name" value="HIT-like"/>
    <property type="match status" value="1"/>
</dbReference>
<evidence type="ECO:0000313" key="6">
    <source>
        <dbReference type="Proteomes" id="UP000014977"/>
    </source>
</evidence>
<reference evidence="5 6" key="1">
    <citation type="journal article" date="2013" name="Genome Announc.">
        <title>Draft genome sequences for three mercury-methylating, sulfate-reducing bacteria.</title>
        <authorList>
            <person name="Brown S.D."/>
            <person name="Hurt R.A.Jr."/>
            <person name="Gilmour C.C."/>
            <person name="Elias D.A."/>
        </authorList>
    </citation>
    <scope>NUCLEOTIDE SEQUENCE [LARGE SCALE GENOMIC DNA]</scope>
    <source>
        <strain evidence="5 6">DSM 2059</strain>
    </source>
</reference>
<feature type="active site" description="Tele-AMP-histidine intermediate" evidence="1">
    <location>
        <position position="99"/>
    </location>
</feature>
<dbReference type="eggNOG" id="COG0537">
    <property type="taxonomic scope" value="Bacteria"/>
</dbReference>
<dbReference type="PANTHER" id="PTHR46648">
    <property type="entry name" value="HIT FAMILY PROTEIN 1"/>
    <property type="match status" value="1"/>
</dbReference>
<evidence type="ECO:0000256" key="1">
    <source>
        <dbReference type="PIRSR" id="PIRSR601310-1"/>
    </source>
</evidence>
<feature type="short sequence motif" description="Histidine triad motif" evidence="2 3">
    <location>
        <begin position="97"/>
        <end position="101"/>
    </location>
</feature>
<dbReference type="CDD" id="cd01277">
    <property type="entry name" value="HINT_subgroup"/>
    <property type="match status" value="1"/>
</dbReference>
<evidence type="ECO:0000313" key="5">
    <source>
        <dbReference type="EMBL" id="EPR34203.1"/>
    </source>
</evidence>
<dbReference type="GO" id="GO:0003824">
    <property type="term" value="F:catalytic activity"/>
    <property type="evidence" value="ECO:0007669"/>
    <property type="project" value="InterPro"/>
</dbReference>
<dbReference type="Gene3D" id="3.30.428.10">
    <property type="entry name" value="HIT-like"/>
    <property type="match status" value="1"/>
</dbReference>
<keyword evidence="6" id="KW-1185">Reference proteome</keyword>